<feature type="region of interest" description="Disordered" evidence="1">
    <location>
        <begin position="127"/>
        <end position="148"/>
    </location>
</feature>
<protein>
    <submittedName>
        <fullName evidence="2">Uncharacterized protein</fullName>
    </submittedName>
</protein>
<proteinExistence type="predicted"/>
<dbReference type="RefSeq" id="WP_387415804.1">
    <property type="nucleotide sequence ID" value="NZ_JBIASD010000022.1"/>
</dbReference>
<evidence type="ECO:0000313" key="3">
    <source>
        <dbReference type="Proteomes" id="UP001602013"/>
    </source>
</evidence>
<name>A0ABW6SX40_9ACTN</name>
<feature type="compositionally biased region" description="Basic residues" evidence="1">
    <location>
        <begin position="128"/>
        <end position="138"/>
    </location>
</feature>
<evidence type="ECO:0000256" key="1">
    <source>
        <dbReference type="SAM" id="MobiDB-lite"/>
    </source>
</evidence>
<organism evidence="2 3">
    <name type="scientific">Microtetraspora malaysiensis</name>
    <dbReference type="NCBI Taxonomy" id="161358"/>
    <lineage>
        <taxon>Bacteria</taxon>
        <taxon>Bacillati</taxon>
        <taxon>Actinomycetota</taxon>
        <taxon>Actinomycetes</taxon>
        <taxon>Streptosporangiales</taxon>
        <taxon>Streptosporangiaceae</taxon>
        <taxon>Microtetraspora</taxon>
    </lineage>
</organism>
<reference evidence="2 3" key="1">
    <citation type="submission" date="2024-10" db="EMBL/GenBank/DDBJ databases">
        <title>The Natural Products Discovery Center: Release of the First 8490 Sequenced Strains for Exploring Actinobacteria Biosynthetic Diversity.</title>
        <authorList>
            <person name="Kalkreuter E."/>
            <person name="Kautsar S.A."/>
            <person name="Yang D."/>
            <person name="Bader C.D."/>
            <person name="Teijaro C.N."/>
            <person name="Fluegel L."/>
            <person name="Davis C.M."/>
            <person name="Simpson J.R."/>
            <person name="Lauterbach L."/>
            <person name="Steele A.D."/>
            <person name="Gui C."/>
            <person name="Meng S."/>
            <person name="Li G."/>
            <person name="Viehrig K."/>
            <person name="Ye F."/>
            <person name="Su P."/>
            <person name="Kiefer A.F."/>
            <person name="Nichols A."/>
            <person name="Cepeda A.J."/>
            <person name="Yan W."/>
            <person name="Fan B."/>
            <person name="Jiang Y."/>
            <person name="Adhikari A."/>
            <person name="Zheng C.-J."/>
            <person name="Schuster L."/>
            <person name="Cowan T.M."/>
            <person name="Smanski M.J."/>
            <person name="Chevrette M.G."/>
            <person name="De Carvalho L.P.S."/>
            <person name="Shen B."/>
        </authorList>
    </citation>
    <scope>NUCLEOTIDE SEQUENCE [LARGE SCALE GENOMIC DNA]</scope>
    <source>
        <strain evidence="2 3">NPDC002173</strain>
    </source>
</reference>
<gene>
    <name evidence="2" type="ORF">ACFYXI_28775</name>
</gene>
<accession>A0ABW6SX40</accession>
<evidence type="ECO:0000313" key="2">
    <source>
        <dbReference type="EMBL" id="MFF3669589.1"/>
    </source>
</evidence>
<keyword evidence="3" id="KW-1185">Reference proteome</keyword>
<dbReference type="Proteomes" id="UP001602013">
    <property type="component" value="Unassembled WGS sequence"/>
</dbReference>
<sequence>MEIRSLEELQAPDERTLRFTPLGLGGLMKPGEAAAYQQELVASADLVDLVPEPLRKSFERVRKVHSYGVLNYEMFTVAHDQAQLVLEYALRERFVEYFGGTATFVDDNDTEHQLTFTSVEDLRDELRRRRPRRQRRSQGPKPPPWRVRTRETSRLVKFDGMLTGLLAWAREEGLLNGTYARFAHKLIVEFRNRVAHHAGYYLLAPGESTRAIRDLAEIINQLWGVPTQGGRLYPAPLGRTPFIIGWDPTRRIITSGPAEHFFCTPANLDLDEFTYMIALAVPYDPWLDRFDARFESTVYPTEWLWGPGTWSDALAWFTAERPEPDTIDPLDRHLLIRFHDGRLYIPQQVAVVAGLLGEDRTGHWYLVRADFPNDAFNHLRQKLTGNRNCAERQCRQCAVEIIAEGVWEQVMGYLRATENPPVARTTPDACTPLWSLRWNEIHAGYWTVPSPW</sequence>
<dbReference type="EMBL" id="JBIASD010000022">
    <property type="protein sequence ID" value="MFF3669589.1"/>
    <property type="molecule type" value="Genomic_DNA"/>
</dbReference>
<comment type="caution">
    <text evidence="2">The sequence shown here is derived from an EMBL/GenBank/DDBJ whole genome shotgun (WGS) entry which is preliminary data.</text>
</comment>